<evidence type="ECO:0000256" key="5">
    <source>
        <dbReference type="ARBA" id="ARBA00023098"/>
    </source>
</evidence>
<evidence type="ECO:0000313" key="13">
    <source>
        <dbReference type="Proteomes" id="UP000694867"/>
    </source>
</evidence>
<dbReference type="GO" id="GO:0016020">
    <property type="term" value="C:membrane"/>
    <property type="evidence" value="ECO:0007669"/>
    <property type="project" value="GOC"/>
</dbReference>
<dbReference type="Pfam" id="PF17450">
    <property type="entry name" value="Melibiase_2_C"/>
    <property type="match status" value="1"/>
</dbReference>
<evidence type="ECO:0000256" key="9">
    <source>
        <dbReference type="ARBA" id="ARBA00023295"/>
    </source>
</evidence>
<dbReference type="InterPro" id="IPR000111">
    <property type="entry name" value="Glyco_hydro_27/36_CS"/>
</dbReference>
<dbReference type="Proteomes" id="UP000694867">
    <property type="component" value="Unplaced"/>
</dbReference>
<evidence type="ECO:0000256" key="7">
    <source>
        <dbReference type="ARBA" id="ARBA00023180"/>
    </source>
</evidence>
<dbReference type="GO" id="GO:0009311">
    <property type="term" value="P:oligosaccharide metabolic process"/>
    <property type="evidence" value="ECO:0007669"/>
    <property type="project" value="TreeGrafter"/>
</dbReference>
<evidence type="ECO:0000256" key="1">
    <source>
        <dbReference type="ARBA" id="ARBA00004371"/>
    </source>
</evidence>
<dbReference type="GO" id="GO:0005764">
    <property type="term" value="C:lysosome"/>
    <property type="evidence" value="ECO:0007669"/>
    <property type="project" value="UniProtKB-SubCell"/>
</dbReference>
<evidence type="ECO:0000313" key="14">
    <source>
        <dbReference type="RefSeq" id="XP_003747590.1"/>
    </source>
</evidence>
<evidence type="ECO:0000259" key="12">
    <source>
        <dbReference type="Pfam" id="PF17450"/>
    </source>
</evidence>
<dbReference type="AlphaFoldDB" id="A0AAJ6QXW1"/>
<dbReference type="InterPro" id="IPR013780">
    <property type="entry name" value="Glyco_hydro_b"/>
</dbReference>
<dbReference type="PROSITE" id="PS00512">
    <property type="entry name" value="ALPHA_GALACTOSIDASE"/>
    <property type="match status" value="1"/>
</dbReference>
<dbReference type="RefSeq" id="XP_003747590.1">
    <property type="nucleotide sequence ID" value="XM_003747542.2"/>
</dbReference>
<evidence type="ECO:0000256" key="10">
    <source>
        <dbReference type="RuleBase" id="RU361168"/>
    </source>
</evidence>
<dbReference type="GO" id="GO:0004557">
    <property type="term" value="F:alpha-galactosidase activity"/>
    <property type="evidence" value="ECO:0007669"/>
    <property type="project" value="TreeGrafter"/>
</dbReference>
<feature type="chain" id="PRO_5042459777" description="Alpha-galactosidase" evidence="11">
    <location>
        <begin position="20"/>
        <end position="417"/>
    </location>
</feature>
<keyword evidence="7" id="KW-0325">Glycoprotein</keyword>
<keyword evidence="5" id="KW-0443">Lipid metabolism</keyword>
<comment type="similarity">
    <text evidence="2 10">Belongs to the glycosyl hydrolase 27 family.</text>
</comment>
<gene>
    <name evidence="14" type="primary">LOC100898048</name>
</gene>
<proteinExistence type="inferred from homology"/>
<evidence type="ECO:0000256" key="2">
    <source>
        <dbReference type="ARBA" id="ARBA00009743"/>
    </source>
</evidence>
<accession>A0AAJ6QXW1</accession>
<dbReference type="GeneID" id="100898048"/>
<comment type="subcellular location">
    <subcellularLocation>
        <location evidence="1">Lysosome</location>
    </subcellularLocation>
</comment>
<reference evidence="14" key="1">
    <citation type="submission" date="2025-08" db="UniProtKB">
        <authorList>
            <consortium name="RefSeq"/>
        </authorList>
    </citation>
    <scope>IDENTIFICATION</scope>
</reference>
<dbReference type="Pfam" id="PF16499">
    <property type="entry name" value="Melibiase_2"/>
    <property type="match status" value="1"/>
</dbReference>
<feature type="signal peptide" evidence="11">
    <location>
        <begin position="1"/>
        <end position="19"/>
    </location>
</feature>
<keyword evidence="4 10" id="KW-0378">Hydrolase</keyword>
<evidence type="ECO:0000256" key="6">
    <source>
        <dbReference type="ARBA" id="ARBA00023157"/>
    </source>
</evidence>
<evidence type="ECO:0000256" key="8">
    <source>
        <dbReference type="ARBA" id="ARBA00023228"/>
    </source>
</evidence>
<dbReference type="PANTHER" id="PTHR11452">
    <property type="entry name" value="ALPHA-GALACTOSIDASE/ALPHA-N-ACETYLGALACTOSAMINIDASE"/>
    <property type="match status" value="1"/>
</dbReference>
<dbReference type="FunFam" id="3.20.20.70:FF:000070">
    <property type="entry name" value="Alpha-galactosidase"/>
    <property type="match status" value="1"/>
</dbReference>
<dbReference type="SUPFAM" id="SSF51445">
    <property type="entry name" value="(Trans)glycosidases"/>
    <property type="match status" value="1"/>
</dbReference>
<dbReference type="EC" id="3.2.1.-" evidence="10"/>
<name>A0AAJ6QXW1_9ACAR</name>
<dbReference type="Gene3D" id="2.60.40.1180">
    <property type="entry name" value="Golgi alpha-mannosidase II"/>
    <property type="match status" value="1"/>
</dbReference>
<dbReference type="PRINTS" id="PR00740">
    <property type="entry name" value="GLHYDRLASE27"/>
</dbReference>
<protein>
    <recommendedName>
        <fullName evidence="10">Alpha-galactosidase</fullName>
        <ecNumber evidence="10">3.2.1.-</ecNumber>
    </recommendedName>
</protein>
<keyword evidence="6 10" id="KW-1015">Disulfide bond</keyword>
<dbReference type="PANTHER" id="PTHR11452:SF83">
    <property type="entry name" value="ALPHA-GALACTOSIDASE"/>
    <property type="match status" value="1"/>
</dbReference>
<dbReference type="CDD" id="cd14792">
    <property type="entry name" value="GH27"/>
    <property type="match status" value="1"/>
</dbReference>
<dbReference type="InterPro" id="IPR035373">
    <property type="entry name" value="Melibiase/NAGA_C"/>
</dbReference>
<dbReference type="InterPro" id="IPR017853">
    <property type="entry name" value="GH"/>
</dbReference>
<dbReference type="GO" id="GO:0019377">
    <property type="term" value="P:glycolipid catabolic process"/>
    <property type="evidence" value="ECO:0007669"/>
    <property type="project" value="UniProtKB-ARBA"/>
</dbReference>
<dbReference type="SUPFAM" id="SSF51011">
    <property type="entry name" value="Glycosyl hydrolase domain"/>
    <property type="match status" value="1"/>
</dbReference>
<evidence type="ECO:0000256" key="11">
    <source>
        <dbReference type="SAM" id="SignalP"/>
    </source>
</evidence>
<dbReference type="KEGG" id="goe:100898048"/>
<comment type="subunit">
    <text evidence="3 10">Homodimer.</text>
</comment>
<dbReference type="InterPro" id="IPR002241">
    <property type="entry name" value="Glyco_hydro_27"/>
</dbReference>
<evidence type="ECO:0000256" key="3">
    <source>
        <dbReference type="ARBA" id="ARBA00011738"/>
    </source>
</evidence>
<dbReference type="Gene3D" id="3.20.20.70">
    <property type="entry name" value="Aldolase class I"/>
    <property type="match status" value="1"/>
</dbReference>
<keyword evidence="8" id="KW-0458">Lysosome</keyword>
<keyword evidence="13" id="KW-1185">Reference proteome</keyword>
<dbReference type="InterPro" id="IPR013785">
    <property type="entry name" value="Aldolase_TIM"/>
</dbReference>
<feature type="domain" description="Alpha galactosidase A C-terminal" evidence="12">
    <location>
        <begin position="312"/>
        <end position="402"/>
    </location>
</feature>
<sequence length="417" mass="46450">MTRSATLVLFPFLIAGAIALENGLARTPPMGWLSWQRYRCITDCKNRPNDCISEGLYKRMADRLIADGYRDVGYEYVNVDDCWSLLERDNVTGRLVADPARFPNGIAALAEYMHDRGLKLGIYGDAGTKTCGGYPGSEGYFDVDAQTFAEWGVDMLKLDGCYLDTDAMADVYPKMTRALNETGRPILYSCSWPAYLIGKKLDYESIQEHCNIWRNFNDIDDAWTSVKSIIDFYKTNQRTFVQVAKPGAFHDPDMLIIGNFGLSLDQARVQMALWAIFASPLLMSNDLEKIGRAEREILLNRHVIAVNQDSDGIMGSMVEKSGDFEVYSRPVRPNRKPSTSRVFAIMNRVEGGAPSPYTLCASDQLGLSSGRGYYVTDLFANNRLIGVLRPGDNLTVEVNPSGVVLLKATLIDADSEQ</sequence>
<keyword evidence="11" id="KW-0732">Signal</keyword>
<organism evidence="13 14">
    <name type="scientific">Galendromus occidentalis</name>
    <name type="common">western predatory mite</name>
    <dbReference type="NCBI Taxonomy" id="34638"/>
    <lineage>
        <taxon>Eukaryota</taxon>
        <taxon>Metazoa</taxon>
        <taxon>Ecdysozoa</taxon>
        <taxon>Arthropoda</taxon>
        <taxon>Chelicerata</taxon>
        <taxon>Arachnida</taxon>
        <taxon>Acari</taxon>
        <taxon>Parasitiformes</taxon>
        <taxon>Mesostigmata</taxon>
        <taxon>Gamasina</taxon>
        <taxon>Phytoseioidea</taxon>
        <taxon>Phytoseiidae</taxon>
        <taxon>Typhlodrominae</taxon>
        <taxon>Galendromus</taxon>
    </lineage>
</organism>
<dbReference type="GO" id="GO:0016139">
    <property type="term" value="P:glycoside catabolic process"/>
    <property type="evidence" value="ECO:0007669"/>
    <property type="project" value="TreeGrafter"/>
</dbReference>
<keyword evidence="9 10" id="KW-0326">Glycosidase</keyword>
<evidence type="ECO:0000256" key="4">
    <source>
        <dbReference type="ARBA" id="ARBA00022801"/>
    </source>
</evidence>